<reference evidence="2" key="1">
    <citation type="submission" date="2022-06" db="EMBL/GenBank/DDBJ databases">
        <title>New cyanobacteria of genus Symplocastrum in benthos of Lake Baikal.</title>
        <authorList>
            <person name="Sorokovikova E."/>
            <person name="Tikhonova I."/>
            <person name="Krasnopeev A."/>
            <person name="Evseev P."/>
            <person name="Gladkikh A."/>
            <person name="Belykh O."/>
        </authorList>
    </citation>
    <scope>NUCLEOTIDE SEQUENCE</scope>
    <source>
        <strain evidence="2">BBK-W-15</strain>
    </source>
</reference>
<dbReference type="EMBL" id="JAMZMM010000378">
    <property type="protein sequence ID" value="MCP2731693.1"/>
    <property type="molecule type" value="Genomic_DNA"/>
</dbReference>
<dbReference type="Pfam" id="PF13304">
    <property type="entry name" value="AAA_21"/>
    <property type="match status" value="1"/>
</dbReference>
<evidence type="ECO:0000313" key="3">
    <source>
        <dbReference type="Proteomes" id="UP001204953"/>
    </source>
</evidence>
<comment type="caution">
    <text evidence="2">The sequence shown here is derived from an EMBL/GenBank/DDBJ whole genome shotgun (WGS) entry which is preliminary data.</text>
</comment>
<dbReference type="RefSeq" id="WP_254014426.1">
    <property type="nucleotide sequence ID" value="NZ_JAMZMM010000378.1"/>
</dbReference>
<protein>
    <submittedName>
        <fullName evidence="2">AAA family ATPase</fullName>
    </submittedName>
</protein>
<dbReference type="PANTHER" id="PTHR43581:SF2">
    <property type="entry name" value="EXCINUCLEASE ATPASE SUBUNIT"/>
    <property type="match status" value="1"/>
</dbReference>
<feature type="domain" description="ATPase AAA-type core" evidence="1">
    <location>
        <begin position="22"/>
        <end position="207"/>
    </location>
</feature>
<gene>
    <name evidence="2" type="ORF">NJ959_25005</name>
</gene>
<dbReference type="GO" id="GO:0016887">
    <property type="term" value="F:ATP hydrolysis activity"/>
    <property type="evidence" value="ECO:0007669"/>
    <property type="project" value="InterPro"/>
</dbReference>
<feature type="non-terminal residue" evidence="2">
    <location>
        <position position="1"/>
    </location>
</feature>
<name>A0AAE3GXI4_9CYAN</name>
<dbReference type="Proteomes" id="UP001204953">
    <property type="component" value="Unassembled WGS sequence"/>
</dbReference>
<dbReference type="InterPro" id="IPR051396">
    <property type="entry name" value="Bact_Antivir_Def_Nuclease"/>
</dbReference>
<dbReference type="PANTHER" id="PTHR43581">
    <property type="entry name" value="ATP/GTP PHOSPHATASE"/>
    <property type="match status" value="1"/>
</dbReference>
<accession>A0AAE3GXI4</accession>
<dbReference type="InterPro" id="IPR027417">
    <property type="entry name" value="P-loop_NTPase"/>
</dbReference>
<organism evidence="2 3">
    <name type="scientific">Limnofasciculus baicalensis BBK-W-15</name>
    <dbReference type="NCBI Taxonomy" id="2699891"/>
    <lineage>
        <taxon>Bacteria</taxon>
        <taxon>Bacillati</taxon>
        <taxon>Cyanobacteriota</taxon>
        <taxon>Cyanophyceae</taxon>
        <taxon>Coleofasciculales</taxon>
        <taxon>Coleofasciculaceae</taxon>
        <taxon>Limnofasciculus</taxon>
        <taxon>Limnofasciculus baicalensis</taxon>
    </lineage>
</organism>
<evidence type="ECO:0000259" key="1">
    <source>
        <dbReference type="Pfam" id="PF13304"/>
    </source>
</evidence>
<dbReference type="SUPFAM" id="SSF52540">
    <property type="entry name" value="P-loop containing nucleoside triphosphate hydrolases"/>
    <property type="match status" value="1"/>
</dbReference>
<sequence>VLVYYRTNRIILNSASTYDDDEYEINQLNAYRRSFNRGINDFVDFFVWFRVEEDYENEIRLRQDNNYRNPKLEAIRKAIENFLEGFPNTHFSDLRVVRKQSQKNIDFTRNPSPLSLIITKNDQDFNLEQLSEGEKTLLMLVTDLARRLAIANPGLGVDALQGEGIVLIDEIDLHLHPQWQRIVIPSFTRTFPNCHFIVTTHSPQVLSQVKRENVFILEDYKLVEVTPHTYGKDSNSILYELMAVNARPKEIQEKIDACFNLIDEEKLAEAKVKLQELADLLGEDDTEIIRAKTLINFLTE</sequence>
<evidence type="ECO:0000313" key="2">
    <source>
        <dbReference type="EMBL" id="MCP2731693.1"/>
    </source>
</evidence>
<keyword evidence="3" id="KW-1185">Reference proteome</keyword>
<dbReference type="InterPro" id="IPR003959">
    <property type="entry name" value="ATPase_AAA_core"/>
</dbReference>
<dbReference type="AlphaFoldDB" id="A0AAE3GXI4"/>
<dbReference type="Gene3D" id="3.40.50.300">
    <property type="entry name" value="P-loop containing nucleotide triphosphate hydrolases"/>
    <property type="match status" value="1"/>
</dbReference>
<dbReference type="GO" id="GO:0005524">
    <property type="term" value="F:ATP binding"/>
    <property type="evidence" value="ECO:0007669"/>
    <property type="project" value="InterPro"/>
</dbReference>
<proteinExistence type="predicted"/>